<evidence type="ECO:0000256" key="1">
    <source>
        <dbReference type="SAM" id="Phobius"/>
    </source>
</evidence>
<feature type="transmembrane region" description="Helical" evidence="1">
    <location>
        <begin position="6"/>
        <end position="29"/>
    </location>
</feature>
<name>A0A8J5K6P1_HOMAM</name>
<proteinExistence type="predicted"/>
<keyword evidence="3" id="KW-1185">Reference proteome</keyword>
<keyword evidence="1" id="KW-0812">Transmembrane</keyword>
<keyword evidence="1" id="KW-0472">Membrane</keyword>
<sequence>MTSAPHWPVLLALAILVAIATVCTLWAIVATPGRSSSHLTLVNRAEDAASSGTPRAQGKVAHP</sequence>
<reference evidence="2" key="1">
    <citation type="journal article" date="2021" name="Sci. Adv.">
        <title>The American lobster genome reveals insights on longevity, neural, and immune adaptations.</title>
        <authorList>
            <person name="Polinski J.M."/>
            <person name="Zimin A.V."/>
            <person name="Clark K.F."/>
            <person name="Kohn A.B."/>
            <person name="Sadowski N."/>
            <person name="Timp W."/>
            <person name="Ptitsyn A."/>
            <person name="Khanna P."/>
            <person name="Romanova D.Y."/>
            <person name="Williams P."/>
            <person name="Greenwood S.J."/>
            <person name="Moroz L.L."/>
            <person name="Walt D.R."/>
            <person name="Bodnar A.G."/>
        </authorList>
    </citation>
    <scope>NUCLEOTIDE SEQUENCE</scope>
    <source>
        <strain evidence="2">GMGI-L3</strain>
    </source>
</reference>
<dbReference type="Proteomes" id="UP000747542">
    <property type="component" value="Unassembled WGS sequence"/>
</dbReference>
<dbReference type="EMBL" id="JAHLQT010014925">
    <property type="protein sequence ID" value="KAG7169947.1"/>
    <property type="molecule type" value="Genomic_DNA"/>
</dbReference>
<evidence type="ECO:0000313" key="2">
    <source>
        <dbReference type="EMBL" id="KAG7169947.1"/>
    </source>
</evidence>
<accession>A0A8J5K6P1</accession>
<evidence type="ECO:0000313" key="3">
    <source>
        <dbReference type="Proteomes" id="UP000747542"/>
    </source>
</evidence>
<organism evidence="2 3">
    <name type="scientific">Homarus americanus</name>
    <name type="common">American lobster</name>
    <dbReference type="NCBI Taxonomy" id="6706"/>
    <lineage>
        <taxon>Eukaryota</taxon>
        <taxon>Metazoa</taxon>
        <taxon>Ecdysozoa</taxon>
        <taxon>Arthropoda</taxon>
        <taxon>Crustacea</taxon>
        <taxon>Multicrustacea</taxon>
        <taxon>Malacostraca</taxon>
        <taxon>Eumalacostraca</taxon>
        <taxon>Eucarida</taxon>
        <taxon>Decapoda</taxon>
        <taxon>Pleocyemata</taxon>
        <taxon>Astacidea</taxon>
        <taxon>Nephropoidea</taxon>
        <taxon>Nephropidae</taxon>
        <taxon>Homarus</taxon>
    </lineage>
</organism>
<keyword evidence="1" id="KW-1133">Transmembrane helix</keyword>
<protein>
    <submittedName>
        <fullName evidence="2">Uncharacterized protein</fullName>
    </submittedName>
</protein>
<dbReference type="AlphaFoldDB" id="A0A8J5K6P1"/>
<comment type="caution">
    <text evidence="2">The sequence shown here is derived from an EMBL/GenBank/DDBJ whole genome shotgun (WGS) entry which is preliminary data.</text>
</comment>
<gene>
    <name evidence="2" type="ORF">Hamer_G020622</name>
</gene>